<protein>
    <recommendedName>
        <fullName evidence="9">Membrane fusion protein (MFP) family protein</fullName>
    </recommendedName>
</protein>
<name>A0AAC8ZUQ9_9PROT</name>
<evidence type="ECO:0000313" key="13">
    <source>
        <dbReference type="Proteomes" id="UP000069935"/>
    </source>
</evidence>
<evidence type="ECO:0000256" key="2">
    <source>
        <dbReference type="ARBA" id="ARBA00009477"/>
    </source>
</evidence>
<keyword evidence="7 9" id="KW-1133">Transmembrane helix</keyword>
<dbReference type="PRINTS" id="PR01490">
    <property type="entry name" value="RTXTOXIND"/>
</dbReference>
<keyword evidence="4 9" id="KW-1003">Cell membrane</keyword>
<dbReference type="EMBL" id="CP012402">
    <property type="protein sequence ID" value="ALG72653.1"/>
    <property type="molecule type" value="Genomic_DNA"/>
</dbReference>
<evidence type="ECO:0000256" key="6">
    <source>
        <dbReference type="ARBA" id="ARBA00022692"/>
    </source>
</evidence>
<dbReference type="InterPro" id="IPR058781">
    <property type="entry name" value="HH_AprE-like"/>
</dbReference>
<gene>
    <name evidence="12" type="ORF">AL072_16610</name>
</gene>
<evidence type="ECO:0000256" key="4">
    <source>
        <dbReference type="ARBA" id="ARBA00022475"/>
    </source>
</evidence>
<keyword evidence="3 9" id="KW-0813">Transport</keyword>
<evidence type="ECO:0000256" key="9">
    <source>
        <dbReference type="RuleBase" id="RU365093"/>
    </source>
</evidence>
<evidence type="ECO:0000259" key="11">
    <source>
        <dbReference type="Pfam" id="PF26002"/>
    </source>
</evidence>
<evidence type="ECO:0000256" key="8">
    <source>
        <dbReference type="ARBA" id="ARBA00023136"/>
    </source>
</evidence>
<evidence type="ECO:0000259" key="10">
    <source>
        <dbReference type="Pfam" id="PF25994"/>
    </source>
</evidence>
<dbReference type="RefSeq" id="WP_045583404.1">
    <property type="nucleotide sequence ID" value="NZ_CP012402.1"/>
</dbReference>
<reference evidence="13" key="1">
    <citation type="submission" date="2015-08" db="EMBL/GenBank/DDBJ databases">
        <title>Complete Genome Sequence of Azospirillum thiophilum BV-S.</title>
        <authorList>
            <person name="Fomenkov A."/>
            <person name="Vincze T."/>
            <person name="Grabovich M."/>
            <person name="Dubinina G."/>
            <person name="Orlova M."/>
            <person name="Belousova E."/>
            <person name="Roberts R.J."/>
        </authorList>
    </citation>
    <scope>NUCLEOTIDE SEQUENCE [LARGE SCALE GENOMIC DNA]</scope>
    <source>
        <strain evidence="13">BV-S</strain>
    </source>
</reference>
<dbReference type="InterPro" id="IPR010129">
    <property type="entry name" value="T1SS_HlyD"/>
</dbReference>
<keyword evidence="6 9" id="KW-0812">Transmembrane</keyword>
<dbReference type="GO" id="GO:0005886">
    <property type="term" value="C:plasma membrane"/>
    <property type="evidence" value="ECO:0007669"/>
    <property type="project" value="UniProtKB-SubCell"/>
</dbReference>
<keyword evidence="8 9" id="KW-0472">Membrane</keyword>
<dbReference type="Pfam" id="PF25994">
    <property type="entry name" value="HH_AprE"/>
    <property type="match status" value="1"/>
</dbReference>
<dbReference type="Pfam" id="PF26002">
    <property type="entry name" value="Beta-barrel_AprE"/>
    <property type="match status" value="1"/>
</dbReference>
<dbReference type="Proteomes" id="UP000069935">
    <property type="component" value="Chromosome 2"/>
</dbReference>
<dbReference type="Gene3D" id="2.40.30.170">
    <property type="match status" value="1"/>
</dbReference>
<evidence type="ECO:0000256" key="7">
    <source>
        <dbReference type="ARBA" id="ARBA00022989"/>
    </source>
</evidence>
<feature type="transmembrane region" description="Helical" evidence="9">
    <location>
        <begin position="21"/>
        <end position="44"/>
    </location>
</feature>
<dbReference type="PANTHER" id="PTHR30386">
    <property type="entry name" value="MEMBRANE FUSION SUBUNIT OF EMRAB-TOLC MULTIDRUG EFFLUX PUMP"/>
    <property type="match status" value="1"/>
</dbReference>
<keyword evidence="5 9" id="KW-0997">Cell inner membrane</keyword>
<keyword evidence="13" id="KW-1185">Reference proteome</keyword>
<comment type="subcellular location">
    <subcellularLocation>
        <location evidence="1 9">Cell inner membrane</location>
        <topology evidence="1 9">Single-pass membrane protein</topology>
    </subcellularLocation>
</comment>
<comment type="similarity">
    <text evidence="2 9">Belongs to the membrane fusion protein (MFP) (TC 8.A.1) family.</text>
</comment>
<dbReference type="InterPro" id="IPR058982">
    <property type="entry name" value="Beta-barrel_AprE"/>
</dbReference>
<evidence type="ECO:0000256" key="3">
    <source>
        <dbReference type="ARBA" id="ARBA00022448"/>
    </source>
</evidence>
<proteinExistence type="inferred from homology"/>
<accession>A0AAC8ZUQ9</accession>
<organism evidence="12 13">
    <name type="scientific">Azospirillum thiophilum</name>
    <dbReference type="NCBI Taxonomy" id="528244"/>
    <lineage>
        <taxon>Bacteria</taxon>
        <taxon>Pseudomonadati</taxon>
        <taxon>Pseudomonadota</taxon>
        <taxon>Alphaproteobacteria</taxon>
        <taxon>Rhodospirillales</taxon>
        <taxon>Azospirillaceae</taxon>
        <taxon>Azospirillum</taxon>
    </lineage>
</organism>
<dbReference type="PANTHER" id="PTHR30386:SF26">
    <property type="entry name" value="TRANSPORT PROTEIN COMB"/>
    <property type="match status" value="1"/>
</dbReference>
<dbReference type="AlphaFoldDB" id="A0AAC8ZUQ9"/>
<reference evidence="12 13" key="2">
    <citation type="journal article" date="2016" name="Genome Announc.">
        <title>Complete Genome Sequence of a Strain of Azospirillum thiophilum Isolated from a Sulfide Spring.</title>
        <authorList>
            <person name="Fomenkov A."/>
            <person name="Vincze T."/>
            <person name="Grabovich M."/>
            <person name="Anton B.P."/>
            <person name="Dubinina G."/>
            <person name="Orlova M."/>
            <person name="Belousova E."/>
            <person name="Roberts R.J."/>
        </authorList>
    </citation>
    <scope>NUCLEOTIDE SEQUENCE [LARGE SCALE GENOMIC DNA]</scope>
    <source>
        <strain evidence="12 13">BV-S</strain>
    </source>
</reference>
<sequence length="452" mass="49086">MAASDLARPTGKSLSADDATLSLVRATIIVLVLLLAALLAWATLMPVKEAVVTAGQVVPSGNAQVVQHLEGGIVASILVKDSDLVEAGQPLVIFDPKQVQAERDQMNARLLTLDLRAERLRAFAAGREPDFAHAAAADAIQMAPPTAPPMAAQAEAQVADQQLIYDTQRQARDTAIAVLRSQVSQREAELALYEGQLASIKDQITLITGSVDIRNKLESMGLSSKLQSLETQREQSRLMGEQRRIEGQIIATQQAITEAGNRILDQSAKLSQDAVTEMGTVTAEIAQLREARAKLDDRAQRLTVLSPVRGLVQDLRVNTVGAVVPEGGVLMQVVPVDHEMTVEAHVTPRDVGQLHVGLEATVKVLTYDFARYGAIPGTLLRISASTFLDEQHRPYYKAIIGLSRNHVGRDDVHHPVLPGMTTQVEMTTGERSLLEYLLKPIYFALSDSFNER</sequence>
<evidence type="ECO:0000256" key="1">
    <source>
        <dbReference type="ARBA" id="ARBA00004377"/>
    </source>
</evidence>
<dbReference type="InterPro" id="IPR050739">
    <property type="entry name" value="MFP"/>
</dbReference>
<evidence type="ECO:0000256" key="5">
    <source>
        <dbReference type="ARBA" id="ARBA00022519"/>
    </source>
</evidence>
<feature type="domain" description="AprE-like long alpha-helical hairpin" evidence="10">
    <location>
        <begin position="99"/>
        <end position="298"/>
    </location>
</feature>
<dbReference type="GO" id="GO:0015031">
    <property type="term" value="P:protein transport"/>
    <property type="evidence" value="ECO:0007669"/>
    <property type="project" value="InterPro"/>
</dbReference>
<dbReference type="SUPFAM" id="SSF111369">
    <property type="entry name" value="HlyD-like secretion proteins"/>
    <property type="match status" value="1"/>
</dbReference>
<feature type="domain" description="AprE-like beta-barrel" evidence="11">
    <location>
        <begin position="340"/>
        <end position="429"/>
    </location>
</feature>
<dbReference type="NCBIfam" id="TIGR01843">
    <property type="entry name" value="type_I_hlyD"/>
    <property type="match status" value="1"/>
</dbReference>
<evidence type="ECO:0000313" key="12">
    <source>
        <dbReference type="EMBL" id="ALG72653.1"/>
    </source>
</evidence>
<dbReference type="KEGG" id="ati:AL072_16610"/>